<sequence length="263" mass="30572">MKNKVNTDAHKNQSFKEFLIEQKHKTKQDLLYISRNLNHVSMNQLIILSIISISTIIFGYVSTDKIEPYLNHVQIYIYSAALIFVVPTVSFIIVFKKQLSYYFRPLKWKEVQYALLIACSQFLIITSTFWLLQQVNINPSPNPNGVSEYLESGGAVLVFVNSIFQLFGENIIFMVLFFTTLLLFKKTSIKLSHYVVYAILISSILFGLIHLPTYDYNWLQCLFAIGLPSSFHLLGYIITQNIFISYLVHLFFDYILWSLVVIY</sequence>
<feature type="transmembrane region" description="Helical" evidence="1">
    <location>
        <begin position="155"/>
        <end position="184"/>
    </location>
</feature>
<keyword evidence="4" id="KW-1185">Reference proteome</keyword>
<feature type="transmembrane region" description="Helical" evidence="1">
    <location>
        <begin position="243"/>
        <end position="262"/>
    </location>
</feature>
<feature type="transmembrane region" description="Helical" evidence="1">
    <location>
        <begin position="75"/>
        <end position="95"/>
    </location>
</feature>
<evidence type="ECO:0000256" key="1">
    <source>
        <dbReference type="SAM" id="Phobius"/>
    </source>
</evidence>
<protein>
    <recommendedName>
        <fullName evidence="2">CAAX prenyl protease 2/Lysostaphin resistance protein A-like domain-containing protein</fullName>
    </recommendedName>
</protein>
<evidence type="ECO:0000313" key="3">
    <source>
        <dbReference type="EMBL" id="GGJ77589.1"/>
    </source>
</evidence>
<evidence type="ECO:0000313" key="4">
    <source>
        <dbReference type="Proteomes" id="UP000634435"/>
    </source>
</evidence>
<gene>
    <name evidence="3" type="ORF">GCM10007111_43960</name>
</gene>
<keyword evidence="1" id="KW-0472">Membrane</keyword>
<feature type="domain" description="CAAX prenyl protease 2/Lysostaphin resistance protein A-like" evidence="2">
    <location>
        <begin position="155"/>
        <end position="255"/>
    </location>
</feature>
<dbReference type="Pfam" id="PF02517">
    <property type="entry name" value="Rce1-like"/>
    <property type="match status" value="1"/>
</dbReference>
<feature type="transmembrane region" description="Helical" evidence="1">
    <location>
        <begin position="45"/>
        <end position="63"/>
    </location>
</feature>
<dbReference type="InterPro" id="IPR003675">
    <property type="entry name" value="Rce1/LyrA-like_dom"/>
</dbReference>
<evidence type="ECO:0000259" key="2">
    <source>
        <dbReference type="Pfam" id="PF02517"/>
    </source>
</evidence>
<name>A0ABQ2DXP1_9BACI</name>
<comment type="caution">
    <text evidence="3">The sequence shown here is derived from an EMBL/GenBank/DDBJ whole genome shotgun (WGS) entry which is preliminary data.</text>
</comment>
<keyword evidence="1" id="KW-0812">Transmembrane</keyword>
<accession>A0ABQ2DXP1</accession>
<keyword evidence="1" id="KW-1133">Transmembrane helix</keyword>
<proteinExistence type="predicted"/>
<feature type="transmembrane region" description="Helical" evidence="1">
    <location>
        <begin position="217"/>
        <end position="236"/>
    </location>
</feature>
<dbReference type="RefSeq" id="WP_188944473.1">
    <property type="nucleotide sequence ID" value="NZ_BMPN01000016.1"/>
</dbReference>
<dbReference type="EMBL" id="BMPN01000016">
    <property type="protein sequence ID" value="GGJ77589.1"/>
    <property type="molecule type" value="Genomic_DNA"/>
</dbReference>
<dbReference type="Proteomes" id="UP000634435">
    <property type="component" value="Unassembled WGS sequence"/>
</dbReference>
<feature type="transmembrane region" description="Helical" evidence="1">
    <location>
        <begin position="191"/>
        <end position="211"/>
    </location>
</feature>
<reference evidence="4" key="1">
    <citation type="journal article" date="2019" name="Int. J. Syst. Evol. Microbiol.">
        <title>The Global Catalogue of Microorganisms (GCM) 10K type strain sequencing project: providing services to taxonomists for standard genome sequencing and annotation.</title>
        <authorList>
            <consortium name="The Broad Institute Genomics Platform"/>
            <consortium name="The Broad Institute Genome Sequencing Center for Infectious Disease"/>
            <person name="Wu L."/>
            <person name="Ma J."/>
        </authorList>
    </citation>
    <scope>NUCLEOTIDE SEQUENCE [LARGE SCALE GENOMIC DNA]</scope>
    <source>
        <strain evidence="4">JCM 30071</strain>
    </source>
</reference>
<feature type="transmembrane region" description="Helical" evidence="1">
    <location>
        <begin position="115"/>
        <end position="135"/>
    </location>
</feature>
<organism evidence="3 4">
    <name type="scientific">Virgibacillus kapii</name>
    <dbReference type="NCBI Taxonomy" id="1638645"/>
    <lineage>
        <taxon>Bacteria</taxon>
        <taxon>Bacillati</taxon>
        <taxon>Bacillota</taxon>
        <taxon>Bacilli</taxon>
        <taxon>Bacillales</taxon>
        <taxon>Bacillaceae</taxon>
        <taxon>Virgibacillus</taxon>
    </lineage>
</organism>